<name>A0A9P6D6V2_PLEER</name>
<evidence type="ECO:0000313" key="4">
    <source>
        <dbReference type="Proteomes" id="UP000807025"/>
    </source>
</evidence>
<organism evidence="3 4">
    <name type="scientific">Pleurotus eryngii</name>
    <name type="common">Boletus of the steppes</name>
    <dbReference type="NCBI Taxonomy" id="5323"/>
    <lineage>
        <taxon>Eukaryota</taxon>
        <taxon>Fungi</taxon>
        <taxon>Dikarya</taxon>
        <taxon>Basidiomycota</taxon>
        <taxon>Agaricomycotina</taxon>
        <taxon>Agaricomycetes</taxon>
        <taxon>Agaricomycetidae</taxon>
        <taxon>Agaricales</taxon>
        <taxon>Pleurotineae</taxon>
        <taxon>Pleurotaceae</taxon>
        <taxon>Pleurotus</taxon>
    </lineage>
</organism>
<feature type="compositionally biased region" description="Low complexity" evidence="1">
    <location>
        <begin position="373"/>
        <end position="390"/>
    </location>
</feature>
<feature type="compositionally biased region" description="Low complexity" evidence="1">
    <location>
        <begin position="303"/>
        <end position="331"/>
    </location>
</feature>
<accession>A0A9P6D6V2</accession>
<proteinExistence type="predicted"/>
<evidence type="ECO:0000313" key="3">
    <source>
        <dbReference type="EMBL" id="KAF9493402.1"/>
    </source>
</evidence>
<feature type="region of interest" description="Disordered" evidence="1">
    <location>
        <begin position="1"/>
        <end position="20"/>
    </location>
</feature>
<feature type="compositionally biased region" description="Basic and acidic residues" evidence="1">
    <location>
        <begin position="479"/>
        <end position="494"/>
    </location>
</feature>
<feature type="compositionally biased region" description="Basic and acidic residues" evidence="1">
    <location>
        <begin position="336"/>
        <end position="356"/>
    </location>
</feature>
<reference evidence="3" key="1">
    <citation type="submission" date="2020-11" db="EMBL/GenBank/DDBJ databases">
        <authorList>
            <consortium name="DOE Joint Genome Institute"/>
            <person name="Ahrendt S."/>
            <person name="Riley R."/>
            <person name="Andreopoulos W."/>
            <person name="Labutti K."/>
            <person name="Pangilinan J."/>
            <person name="Ruiz-Duenas F.J."/>
            <person name="Barrasa J.M."/>
            <person name="Sanchez-Garcia M."/>
            <person name="Camarero S."/>
            <person name="Miyauchi S."/>
            <person name="Serrano A."/>
            <person name="Linde D."/>
            <person name="Babiker R."/>
            <person name="Drula E."/>
            <person name="Ayuso-Fernandez I."/>
            <person name="Pacheco R."/>
            <person name="Padilla G."/>
            <person name="Ferreira P."/>
            <person name="Barriuso J."/>
            <person name="Kellner H."/>
            <person name="Castanera R."/>
            <person name="Alfaro M."/>
            <person name="Ramirez L."/>
            <person name="Pisabarro A.G."/>
            <person name="Kuo A."/>
            <person name="Tritt A."/>
            <person name="Lipzen A."/>
            <person name="He G."/>
            <person name="Yan M."/>
            <person name="Ng V."/>
            <person name="Cullen D."/>
            <person name="Martin F."/>
            <person name="Rosso M.-N."/>
            <person name="Henrissat B."/>
            <person name="Hibbett D."/>
            <person name="Martinez A.T."/>
            <person name="Grigoriev I.V."/>
        </authorList>
    </citation>
    <scope>NUCLEOTIDE SEQUENCE</scope>
    <source>
        <strain evidence="3">ATCC 90797</strain>
    </source>
</reference>
<keyword evidence="4" id="KW-1185">Reference proteome</keyword>
<dbReference type="EMBL" id="MU154586">
    <property type="protein sequence ID" value="KAF9493402.1"/>
    <property type="molecule type" value="Genomic_DNA"/>
</dbReference>
<feature type="region of interest" description="Disordered" evidence="1">
    <location>
        <begin position="239"/>
        <end position="441"/>
    </location>
</feature>
<evidence type="ECO:0000259" key="2">
    <source>
        <dbReference type="Pfam" id="PF11265"/>
    </source>
</evidence>
<dbReference type="AlphaFoldDB" id="A0A9P6D6V2"/>
<evidence type="ECO:0000256" key="1">
    <source>
        <dbReference type="SAM" id="MobiDB-lite"/>
    </source>
</evidence>
<protein>
    <recommendedName>
        <fullName evidence="2">Mediator of RNA polymerase II transcription subunit 25 von Willebrand factor type A domain-containing protein</fullName>
    </recommendedName>
</protein>
<dbReference type="Pfam" id="PF11265">
    <property type="entry name" value="Med25_VWA"/>
    <property type="match status" value="1"/>
</dbReference>
<dbReference type="Proteomes" id="UP000807025">
    <property type="component" value="Unassembled WGS sequence"/>
</dbReference>
<gene>
    <name evidence="3" type="ORF">BDN71DRAFT_1101433</name>
</gene>
<dbReference type="OrthoDB" id="7690434at2759"/>
<feature type="region of interest" description="Disordered" evidence="1">
    <location>
        <begin position="469"/>
        <end position="501"/>
    </location>
</feature>
<feature type="compositionally biased region" description="Pro residues" evidence="1">
    <location>
        <begin position="412"/>
        <end position="424"/>
    </location>
</feature>
<feature type="domain" description="Mediator of RNA polymerase II transcription subunit 25 von Willebrand factor type A" evidence="2">
    <location>
        <begin position="26"/>
        <end position="234"/>
    </location>
</feature>
<feature type="compositionally biased region" description="Low complexity" evidence="1">
    <location>
        <begin position="398"/>
        <end position="411"/>
    </location>
</feature>
<sequence length="501" mass="53423">MNQPPPQHQSPQQHPQNAQQPHIPPHIVVLADSSLALAAEWDQLVAEYLFPMLRALTQAPGGGTAKEPVKIRIAVVTYAASSVRPSPLVTKQFFTEPQILRDLQLEPYKLGIGQHPAAAHGLAALEGFVAAIELLDLIRECIPLKDYFPLHIFHLAAAHKDDAQAPRWNDATTLDGVAWDHLPTELRKRNIHLSTICVGKLAEFAELYKQATPESDATHPWFPTRPAHQVLISGLSAHPTHPVQLTHPTHPTQPAHPNQQPNQPNQPAQTIQSAYPAQATQLPQQNHPPAHLPTQPPLPNQPTQPQTPAVPATGAPQAAGAPAPTGTSTPTHAKRTHELAQTERPQADVKRAKPSPEKSSPMVAPAVPPRPASAPSNAPTNALPSTTGQPSAPPAPGPSATTAPPTTTTIPAPGPSSAPPPAPTGPTKHSAALPALPAGLSPQQFGRYRHLLEAKLHSIKAKLDALGRGEAEAGEGEVEGLKKQFDSKRRERPLPGRQHPL</sequence>
<dbReference type="InterPro" id="IPR021419">
    <property type="entry name" value="Mediator_Med25_VWA"/>
</dbReference>
<feature type="compositionally biased region" description="Low complexity" evidence="1">
    <location>
        <begin position="425"/>
        <end position="441"/>
    </location>
</feature>
<feature type="compositionally biased region" description="Low complexity" evidence="1">
    <location>
        <begin position="239"/>
        <end position="270"/>
    </location>
</feature>
<comment type="caution">
    <text evidence="3">The sequence shown here is derived from an EMBL/GenBank/DDBJ whole genome shotgun (WGS) entry which is preliminary data.</text>
</comment>
<feature type="compositionally biased region" description="Low complexity" evidence="1">
    <location>
        <begin position="9"/>
        <end position="20"/>
    </location>
</feature>
<feature type="compositionally biased region" description="Pro residues" evidence="1">
    <location>
        <begin position="290"/>
        <end position="302"/>
    </location>
</feature>
<feature type="compositionally biased region" description="Polar residues" evidence="1">
    <location>
        <begin position="271"/>
        <end position="285"/>
    </location>
</feature>